<comment type="caution">
    <text evidence="1">The sequence shown here is derived from an EMBL/GenBank/DDBJ whole genome shotgun (WGS) entry which is preliminary data.</text>
</comment>
<reference evidence="1" key="1">
    <citation type="journal article" date="2015" name="Nature">
        <title>Complex archaea that bridge the gap between prokaryotes and eukaryotes.</title>
        <authorList>
            <person name="Spang A."/>
            <person name="Saw J.H."/>
            <person name="Jorgensen S.L."/>
            <person name="Zaremba-Niedzwiedzka K."/>
            <person name="Martijn J."/>
            <person name="Lind A.E."/>
            <person name="van Eijk R."/>
            <person name="Schleper C."/>
            <person name="Guy L."/>
            <person name="Ettema T.J."/>
        </authorList>
    </citation>
    <scope>NUCLEOTIDE SEQUENCE</scope>
</reference>
<accession>A0A0F9TGJ9</accession>
<name>A0A0F9TGJ9_9ZZZZ</name>
<organism evidence="1">
    <name type="scientific">marine sediment metagenome</name>
    <dbReference type="NCBI Taxonomy" id="412755"/>
    <lineage>
        <taxon>unclassified sequences</taxon>
        <taxon>metagenomes</taxon>
        <taxon>ecological metagenomes</taxon>
    </lineage>
</organism>
<protein>
    <submittedName>
        <fullName evidence="1">Uncharacterized protein</fullName>
    </submittedName>
</protein>
<proteinExistence type="predicted"/>
<dbReference type="EMBL" id="LAZR01000264">
    <property type="protein sequence ID" value="KKN78374.1"/>
    <property type="molecule type" value="Genomic_DNA"/>
</dbReference>
<gene>
    <name evidence="1" type="ORF">LCGC14_0350960</name>
</gene>
<evidence type="ECO:0000313" key="1">
    <source>
        <dbReference type="EMBL" id="KKN78374.1"/>
    </source>
</evidence>
<sequence>MRRLLMFIAAVAISAPVLASNCPADMAKIDEMMKTNPPADEDVREQVLALRAEGEELHKAGEHEESLKVLDEAMERLKEAE</sequence>
<dbReference type="AlphaFoldDB" id="A0A0F9TGJ9"/>